<accession>A0A4R6Q1C0</accession>
<dbReference type="InterPro" id="IPR005825">
    <property type="entry name" value="Ribosomal_uL24_CS"/>
</dbReference>
<dbReference type="GO" id="GO:0005840">
    <property type="term" value="C:ribosome"/>
    <property type="evidence" value="ECO:0007669"/>
    <property type="project" value="UniProtKB-KW"/>
</dbReference>
<protein>
    <recommendedName>
        <fullName evidence="4 5">Large ribosomal subunit protein uL24</fullName>
    </recommendedName>
</protein>
<keyword evidence="9" id="KW-1185">Reference proteome</keyword>
<keyword evidence="5" id="KW-0694">RNA-binding</keyword>
<keyword evidence="3 5" id="KW-0687">Ribonucleoprotein</keyword>
<dbReference type="EMBL" id="SNXO01000019">
    <property type="protein sequence ID" value="TDP54951.1"/>
    <property type="molecule type" value="Genomic_DNA"/>
</dbReference>
<evidence type="ECO:0000259" key="7">
    <source>
        <dbReference type="SMART" id="SM00739"/>
    </source>
</evidence>
<dbReference type="PROSITE" id="PS01108">
    <property type="entry name" value="RIBOSOMAL_L24"/>
    <property type="match status" value="1"/>
</dbReference>
<dbReference type="GO" id="GO:1990904">
    <property type="term" value="C:ribonucleoprotein complex"/>
    <property type="evidence" value="ECO:0007669"/>
    <property type="project" value="UniProtKB-KW"/>
</dbReference>
<dbReference type="GO" id="GO:0003735">
    <property type="term" value="F:structural constituent of ribosome"/>
    <property type="evidence" value="ECO:0007669"/>
    <property type="project" value="InterPro"/>
</dbReference>
<gene>
    <name evidence="5" type="primary">rplX</name>
    <name evidence="8" type="ORF">EV211_11932</name>
</gene>
<dbReference type="SMART" id="SM00739">
    <property type="entry name" value="KOW"/>
    <property type="match status" value="1"/>
</dbReference>
<dbReference type="PANTHER" id="PTHR12903">
    <property type="entry name" value="MITOCHONDRIAL RIBOSOMAL PROTEIN L24"/>
    <property type="match status" value="1"/>
</dbReference>
<organism evidence="8 9">
    <name type="scientific">Aminicella lysinilytica</name>
    <dbReference type="NCBI Taxonomy" id="433323"/>
    <lineage>
        <taxon>Bacteria</taxon>
        <taxon>Bacillati</taxon>
        <taxon>Bacillota</taxon>
        <taxon>Clostridia</taxon>
        <taxon>Peptostreptococcales</taxon>
        <taxon>Anaerovoracaceae</taxon>
        <taxon>Aminicella</taxon>
    </lineage>
</organism>
<evidence type="ECO:0000256" key="1">
    <source>
        <dbReference type="ARBA" id="ARBA00010618"/>
    </source>
</evidence>
<sequence>MRIKKDDMVIVITGKDKGKTGKVLRAIPKQHRVVVEGVNIQAKHQKQTRTEQAEIKHVEGPIDVSNVMYYDDKAKEAIKIGYEVRDGKKVRVSKKTGNVID</sequence>
<evidence type="ECO:0000256" key="5">
    <source>
        <dbReference type="HAMAP-Rule" id="MF_01326"/>
    </source>
</evidence>
<dbReference type="Pfam" id="PF00467">
    <property type="entry name" value="KOW"/>
    <property type="match status" value="1"/>
</dbReference>
<evidence type="ECO:0000256" key="4">
    <source>
        <dbReference type="ARBA" id="ARBA00035206"/>
    </source>
</evidence>
<dbReference type="SUPFAM" id="SSF50104">
    <property type="entry name" value="Translation proteins SH3-like domain"/>
    <property type="match status" value="1"/>
</dbReference>
<dbReference type="OrthoDB" id="9807419at2"/>
<dbReference type="Proteomes" id="UP000295500">
    <property type="component" value="Unassembled WGS sequence"/>
</dbReference>
<dbReference type="GO" id="GO:0019843">
    <property type="term" value="F:rRNA binding"/>
    <property type="evidence" value="ECO:0007669"/>
    <property type="project" value="UniProtKB-UniRule"/>
</dbReference>
<proteinExistence type="inferred from homology"/>
<dbReference type="CDD" id="cd06089">
    <property type="entry name" value="KOW_RPL26"/>
    <property type="match status" value="1"/>
</dbReference>
<evidence type="ECO:0000256" key="2">
    <source>
        <dbReference type="ARBA" id="ARBA00022980"/>
    </source>
</evidence>
<evidence type="ECO:0000313" key="9">
    <source>
        <dbReference type="Proteomes" id="UP000295500"/>
    </source>
</evidence>
<dbReference type="InterPro" id="IPR057264">
    <property type="entry name" value="Ribosomal_uL24_C"/>
</dbReference>
<dbReference type="InterPro" id="IPR005824">
    <property type="entry name" value="KOW"/>
</dbReference>
<dbReference type="InterPro" id="IPR014722">
    <property type="entry name" value="Rib_uL2_dom2"/>
</dbReference>
<dbReference type="Pfam" id="PF17136">
    <property type="entry name" value="ribosomal_L24"/>
    <property type="match status" value="1"/>
</dbReference>
<comment type="similarity">
    <text evidence="1 5 6">Belongs to the universal ribosomal protein uL24 family.</text>
</comment>
<name>A0A4R6Q1C0_9FIRM</name>
<comment type="function">
    <text evidence="5">One of two assembly initiator proteins, it binds directly to the 5'-end of the 23S rRNA, where it nucleates assembly of the 50S subunit.</text>
</comment>
<dbReference type="GO" id="GO:0006412">
    <property type="term" value="P:translation"/>
    <property type="evidence" value="ECO:0007669"/>
    <property type="project" value="UniProtKB-UniRule"/>
</dbReference>
<dbReference type="InterPro" id="IPR008991">
    <property type="entry name" value="Translation_prot_SH3-like_sf"/>
</dbReference>
<dbReference type="RefSeq" id="WP_133528544.1">
    <property type="nucleotide sequence ID" value="NZ_CALCQM010000029.1"/>
</dbReference>
<keyword evidence="5" id="KW-0699">rRNA-binding</keyword>
<dbReference type="Gene3D" id="2.30.30.30">
    <property type="match status" value="1"/>
</dbReference>
<comment type="caution">
    <text evidence="8">The sequence shown here is derived from an EMBL/GenBank/DDBJ whole genome shotgun (WGS) entry which is preliminary data.</text>
</comment>
<dbReference type="InterPro" id="IPR003256">
    <property type="entry name" value="Ribosomal_uL24"/>
</dbReference>
<dbReference type="AlphaFoldDB" id="A0A4R6Q1C0"/>
<dbReference type="HAMAP" id="MF_01326_B">
    <property type="entry name" value="Ribosomal_uL24_B"/>
    <property type="match status" value="1"/>
</dbReference>
<evidence type="ECO:0000256" key="6">
    <source>
        <dbReference type="RuleBase" id="RU003477"/>
    </source>
</evidence>
<keyword evidence="2 5" id="KW-0689">Ribosomal protein</keyword>
<evidence type="ECO:0000256" key="3">
    <source>
        <dbReference type="ARBA" id="ARBA00023274"/>
    </source>
</evidence>
<reference evidence="8 9" key="1">
    <citation type="submission" date="2019-03" db="EMBL/GenBank/DDBJ databases">
        <title>Genomic Encyclopedia of Type Strains, Phase IV (KMG-IV): sequencing the most valuable type-strain genomes for metagenomic binning, comparative biology and taxonomic classification.</title>
        <authorList>
            <person name="Goeker M."/>
        </authorList>
    </citation>
    <scope>NUCLEOTIDE SEQUENCE [LARGE SCALE GENOMIC DNA]</scope>
    <source>
        <strain evidence="8 9">DSM 28287</strain>
    </source>
</reference>
<evidence type="ECO:0000313" key="8">
    <source>
        <dbReference type="EMBL" id="TDP54951.1"/>
    </source>
</evidence>
<feature type="domain" description="KOW" evidence="7">
    <location>
        <begin position="2"/>
        <end position="29"/>
    </location>
</feature>
<dbReference type="InterPro" id="IPR041988">
    <property type="entry name" value="Ribosomal_uL24_KOW"/>
</dbReference>
<comment type="subunit">
    <text evidence="5">Part of the 50S ribosomal subunit.</text>
</comment>
<dbReference type="NCBIfam" id="TIGR01079">
    <property type="entry name" value="rplX_bact"/>
    <property type="match status" value="1"/>
</dbReference>
<comment type="function">
    <text evidence="5">One of the proteins that surrounds the polypeptide exit tunnel on the outside of the subunit.</text>
</comment>